<dbReference type="GO" id="GO:0016787">
    <property type="term" value="F:hydrolase activity"/>
    <property type="evidence" value="ECO:0007669"/>
    <property type="project" value="UniProtKB-KW"/>
</dbReference>
<accession>A0AA38FD28</accession>
<reference evidence="3 4" key="1">
    <citation type="journal article" date="2021" name="Nat. Plants">
        <title>The Taxus genome provides insights into paclitaxel biosynthesis.</title>
        <authorList>
            <person name="Xiong X."/>
            <person name="Gou J."/>
            <person name="Liao Q."/>
            <person name="Li Y."/>
            <person name="Zhou Q."/>
            <person name="Bi G."/>
            <person name="Li C."/>
            <person name="Du R."/>
            <person name="Wang X."/>
            <person name="Sun T."/>
            <person name="Guo L."/>
            <person name="Liang H."/>
            <person name="Lu P."/>
            <person name="Wu Y."/>
            <person name="Zhang Z."/>
            <person name="Ro D.K."/>
            <person name="Shang Y."/>
            <person name="Huang S."/>
            <person name="Yan J."/>
        </authorList>
    </citation>
    <scope>NUCLEOTIDE SEQUENCE [LARGE SCALE GENOMIC DNA]</scope>
    <source>
        <strain evidence="3">Ta-2019</strain>
    </source>
</reference>
<protein>
    <recommendedName>
        <fullName evidence="2">Sialate O-acetylesterase domain-containing protein</fullName>
    </recommendedName>
</protein>
<dbReference type="AlphaFoldDB" id="A0AA38FD28"/>
<dbReference type="PANTHER" id="PTHR31988:SF19">
    <property type="entry name" value="9-O-ACETYL-N-ACETYLNEURAMINIC ACID DEACETYLASE-RELATED"/>
    <property type="match status" value="1"/>
</dbReference>
<dbReference type="PANTHER" id="PTHR31988">
    <property type="entry name" value="ESTERASE, PUTATIVE (DUF303)-RELATED"/>
    <property type="match status" value="1"/>
</dbReference>
<evidence type="ECO:0000313" key="3">
    <source>
        <dbReference type="EMBL" id="KAH9297312.1"/>
    </source>
</evidence>
<sequence length="248" mass="27336">MDIFVLSGQSNMAGRGGVFAHKWDSFVPPHCQSHSSILRLHAHLHWEEAHVPLHADIDKHKICGVGPGMSFANTVLKHYKDSGKGSCCIGLVPCAIGGTAMREWEKGGSLYNSMIHRTKVALSKGGVLRGILWYQGESDAEDEKSADCYQKNLERFIHDVRSDLQYPNLLFIQVAITAGDPPFSEHVQKVREAQLGINIPNVYCVDAKGLPLKEDKLHLTTEAQVQLGKMLADAYLKHGLSQDCPVIS</sequence>
<evidence type="ECO:0000256" key="1">
    <source>
        <dbReference type="ARBA" id="ARBA00022801"/>
    </source>
</evidence>
<dbReference type="OMA" id="HADIDKH"/>
<evidence type="ECO:0000313" key="4">
    <source>
        <dbReference type="Proteomes" id="UP000824469"/>
    </source>
</evidence>
<keyword evidence="1" id="KW-0378">Hydrolase</keyword>
<comment type="caution">
    <text evidence="3">The sequence shown here is derived from an EMBL/GenBank/DDBJ whole genome shotgun (WGS) entry which is preliminary data.</text>
</comment>
<dbReference type="Pfam" id="PF03629">
    <property type="entry name" value="SASA"/>
    <property type="match status" value="1"/>
</dbReference>
<dbReference type="Proteomes" id="UP000824469">
    <property type="component" value="Unassembled WGS sequence"/>
</dbReference>
<dbReference type="EMBL" id="JAHRHJ020000010">
    <property type="protein sequence ID" value="KAH9297312.1"/>
    <property type="molecule type" value="Genomic_DNA"/>
</dbReference>
<proteinExistence type="predicted"/>
<organism evidence="3 4">
    <name type="scientific">Taxus chinensis</name>
    <name type="common">Chinese yew</name>
    <name type="synonym">Taxus wallichiana var. chinensis</name>
    <dbReference type="NCBI Taxonomy" id="29808"/>
    <lineage>
        <taxon>Eukaryota</taxon>
        <taxon>Viridiplantae</taxon>
        <taxon>Streptophyta</taxon>
        <taxon>Embryophyta</taxon>
        <taxon>Tracheophyta</taxon>
        <taxon>Spermatophyta</taxon>
        <taxon>Pinopsida</taxon>
        <taxon>Pinidae</taxon>
        <taxon>Conifers II</taxon>
        <taxon>Cupressales</taxon>
        <taxon>Taxaceae</taxon>
        <taxon>Taxus</taxon>
    </lineage>
</organism>
<evidence type="ECO:0000259" key="2">
    <source>
        <dbReference type="Pfam" id="PF03629"/>
    </source>
</evidence>
<gene>
    <name evidence="3" type="ORF">KI387_028994</name>
</gene>
<name>A0AA38FD28_TAXCH</name>
<dbReference type="InterPro" id="IPR052940">
    <property type="entry name" value="Carb_Esterase_6"/>
</dbReference>
<dbReference type="SUPFAM" id="SSF52266">
    <property type="entry name" value="SGNH hydrolase"/>
    <property type="match status" value="1"/>
</dbReference>
<keyword evidence="4" id="KW-1185">Reference proteome</keyword>
<dbReference type="Gene3D" id="3.40.50.1110">
    <property type="entry name" value="SGNH hydrolase"/>
    <property type="match status" value="1"/>
</dbReference>
<dbReference type="InterPro" id="IPR005181">
    <property type="entry name" value="SASA"/>
</dbReference>
<feature type="domain" description="Sialate O-acetylesterase" evidence="2">
    <location>
        <begin position="2"/>
        <end position="237"/>
    </location>
</feature>
<dbReference type="InterPro" id="IPR036514">
    <property type="entry name" value="SGNH_hydro_sf"/>
</dbReference>